<dbReference type="InterPro" id="IPR028082">
    <property type="entry name" value="Peripla_BP_I"/>
</dbReference>
<accession>A0ABT5MEN9</accession>
<keyword evidence="7" id="KW-1185">Reference proteome</keyword>
<evidence type="ECO:0000256" key="1">
    <source>
        <dbReference type="ARBA" id="ARBA00004196"/>
    </source>
</evidence>
<dbReference type="Proteomes" id="UP001528672">
    <property type="component" value="Unassembled WGS sequence"/>
</dbReference>
<comment type="subcellular location">
    <subcellularLocation>
        <location evidence="1">Cell envelope</location>
    </subcellularLocation>
</comment>
<reference evidence="6 7" key="1">
    <citation type="submission" date="2023-02" db="EMBL/GenBank/DDBJ databases">
        <title>Bacterial whole genome sequence for Curvibacter sp. HBC28.</title>
        <authorList>
            <person name="Le V."/>
            <person name="Ko S.-R."/>
            <person name="Ahn C.-Y."/>
            <person name="Oh H.-M."/>
        </authorList>
    </citation>
    <scope>NUCLEOTIDE SEQUENCE [LARGE SCALE GENOMIC DNA]</scope>
    <source>
        <strain evidence="6 7">HBC28</strain>
    </source>
</reference>
<name>A0ABT5MEN9_9BURK</name>
<dbReference type="Pfam" id="PF13407">
    <property type="entry name" value="Peripla_BP_4"/>
    <property type="match status" value="1"/>
</dbReference>
<dbReference type="CDD" id="cd06324">
    <property type="entry name" value="PBP1_ABC_sugar_binding-like"/>
    <property type="match status" value="1"/>
</dbReference>
<proteinExistence type="inferred from homology"/>
<dbReference type="EMBL" id="JAQSIO010000003">
    <property type="protein sequence ID" value="MDD0815045.1"/>
    <property type="molecule type" value="Genomic_DNA"/>
</dbReference>
<feature type="chain" id="PRO_5045093295" evidence="4">
    <location>
        <begin position="21"/>
        <end position="363"/>
    </location>
</feature>
<organism evidence="6 7">
    <name type="scientific">Curvibacter microcysteis</name>
    <dbReference type="NCBI Taxonomy" id="3026419"/>
    <lineage>
        <taxon>Bacteria</taxon>
        <taxon>Pseudomonadati</taxon>
        <taxon>Pseudomonadota</taxon>
        <taxon>Betaproteobacteria</taxon>
        <taxon>Burkholderiales</taxon>
        <taxon>Comamonadaceae</taxon>
        <taxon>Curvibacter</taxon>
    </lineage>
</organism>
<evidence type="ECO:0000313" key="7">
    <source>
        <dbReference type="Proteomes" id="UP001528672"/>
    </source>
</evidence>
<gene>
    <name evidence="6" type="ORF">PSQ39_10425</name>
</gene>
<evidence type="ECO:0000256" key="2">
    <source>
        <dbReference type="ARBA" id="ARBA00007639"/>
    </source>
</evidence>
<dbReference type="PANTHER" id="PTHR46847">
    <property type="entry name" value="D-ALLOSE-BINDING PERIPLASMIC PROTEIN-RELATED"/>
    <property type="match status" value="1"/>
</dbReference>
<feature type="domain" description="Periplasmic binding protein" evidence="5">
    <location>
        <begin position="23"/>
        <end position="302"/>
    </location>
</feature>
<keyword evidence="3 4" id="KW-0732">Signal</keyword>
<dbReference type="SUPFAM" id="SSF53822">
    <property type="entry name" value="Periplasmic binding protein-like I"/>
    <property type="match status" value="1"/>
</dbReference>
<dbReference type="InterPro" id="IPR025997">
    <property type="entry name" value="SBP_2_dom"/>
</dbReference>
<evidence type="ECO:0000256" key="4">
    <source>
        <dbReference type="SAM" id="SignalP"/>
    </source>
</evidence>
<dbReference type="RefSeq" id="WP_273926707.1">
    <property type="nucleotide sequence ID" value="NZ_JAQSIN010000002.1"/>
</dbReference>
<dbReference type="PANTHER" id="PTHR46847:SF2">
    <property type="entry name" value="ABC TRANSPORTER SUGAR-BINDING PROTEIN"/>
    <property type="match status" value="1"/>
</dbReference>
<evidence type="ECO:0000259" key="5">
    <source>
        <dbReference type="Pfam" id="PF13407"/>
    </source>
</evidence>
<comment type="similarity">
    <text evidence="2">Belongs to the bacterial solute-binding protein 2 family.</text>
</comment>
<comment type="caution">
    <text evidence="6">The sequence shown here is derived from an EMBL/GenBank/DDBJ whole genome shotgun (WGS) entry which is preliminary data.</text>
</comment>
<dbReference type="Gene3D" id="3.40.50.2300">
    <property type="match status" value="2"/>
</dbReference>
<protein>
    <submittedName>
        <fullName evidence="6">ABC transporter substrate-binding protein</fullName>
    </submittedName>
</protein>
<evidence type="ECO:0000313" key="6">
    <source>
        <dbReference type="EMBL" id="MDD0815045.1"/>
    </source>
</evidence>
<sequence length="363" mass="40205">MLQRLALFLIAALLSWPAQAVSVAFINPGRSSEAFWLAASNAMAQASQSLGIRLEVLYAEREHLRGLELVKALVARPPAERPDYLLFSNDYGTAPEMLRLVDGSGIRVLLVFSSIHGADQRQVGRPREKYPFWLGSLEPDAEEAGYLTAKSLIEKGRQARLQGADGLLHLLALAGDRSTPSSAARNSGLQRALAEAPDVVLDQLVYANWNLDKAAEKTRWLIRRHPEARLLWSGSDQIAFGAMKAWRERGGTPGRDGLFSGVNTSTQAMEAIQRGELSALAGGHFLAGAWGLVMVHDHARGRDFSEEGLDLVRPMFTLFNPERARYFVQRFGGAQLPLDFRQYSKALNPRVQRYQFDVAVLLR</sequence>
<evidence type="ECO:0000256" key="3">
    <source>
        <dbReference type="ARBA" id="ARBA00022729"/>
    </source>
</evidence>
<feature type="signal peptide" evidence="4">
    <location>
        <begin position="1"/>
        <end position="20"/>
    </location>
</feature>